<dbReference type="Proteomes" id="UP000663859">
    <property type="component" value="Unassembled WGS sequence"/>
</dbReference>
<keyword evidence="3" id="KW-1185">Reference proteome</keyword>
<evidence type="ECO:0000313" key="3">
    <source>
        <dbReference type="Proteomes" id="UP000663859"/>
    </source>
</evidence>
<name>A0A8J2BMI1_9BACT</name>
<evidence type="ECO:0000313" key="2">
    <source>
        <dbReference type="EMBL" id="CAF0702293.1"/>
    </source>
</evidence>
<dbReference type="AlphaFoldDB" id="A0A8J2BMI1"/>
<gene>
    <name evidence="2" type="ORF">MPNT_50026</name>
</gene>
<reference evidence="2" key="1">
    <citation type="submission" date="2021-02" db="EMBL/GenBank/DDBJ databases">
        <authorList>
            <person name="Cremers G."/>
            <person name="Picone N."/>
        </authorList>
    </citation>
    <scope>NUCLEOTIDE SEQUENCE</scope>
    <source>
        <strain evidence="2">PQ17</strain>
    </source>
</reference>
<sequence>MEEIVFILPPEWVDPLEGSRKKGAVWAGPALLGSVGSQKAAARRTGFSDKERPPRRLKPERRSKSRL</sequence>
<feature type="compositionally biased region" description="Basic residues" evidence="1">
    <location>
        <begin position="55"/>
        <end position="67"/>
    </location>
</feature>
<dbReference type="EMBL" id="CAJNOB010000045">
    <property type="protein sequence ID" value="CAF0702293.1"/>
    <property type="molecule type" value="Genomic_DNA"/>
</dbReference>
<accession>A0A8J2BMI1</accession>
<organism evidence="2 3">
    <name type="scientific">Candidatus Methylacidithermus pantelleriae</name>
    <dbReference type="NCBI Taxonomy" id="2744239"/>
    <lineage>
        <taxon>Bacteria</taxon>
        <taxon>Pseudomonadati</taxon>
        <taxon>Verrucomicrobiota</taxon>
        <taxon>Methylacidiphilae</taxon>
        <taxon>Methylacidiphilales</taxon>
        <taxon>Methylacidiphilaceae</taxon>
        <taxon>Candidatus Methylacidithermus</taxon>
    </lineage>
</organism>
<protein>
    <submittedName>
        <fullName evidence="2">Uncharacterized protein</fullName>
    </submittedName>
</protein>
<comment type="caution">
    <text evidence="2">The sequence shown here is derived from an EMBL/GenBank/DDBJ whole genome shotgun (WGS) entry which is preliminary data.</text>
</comment>
<feature type="region of interest" description="Disordered" evidence="1">
    <location>
        <begin position="35"/>
        <end position="67"/>
    </location>
</feature>
<evidence type="ECO:0000256" key="1">
    <source>
        <dbReference type="SAM" id="MobiDB-lite"/>
    </source>
</evidence>
<proteinExistence type="predicted"/>